<evidence type="ECO:0000256" key="1">
    <source>
        <dbReference type="ARBA" id="ARBA00001946"/>
    </source>
</evidence>
<dbReference type="PROSITE" id="PS50113">
    <property type="entry name" value="PAC"/>
    <property type="match status" value="1"/>
</dbReference>
<comment type="caution">
    <text evidence="5">The sequence shown here is derived from an EMBL/GenBank/DDBJ whole genome shotgun (WGS) entry which is preliminary data.</text>
</comment>
<dbReference type="InterPro" id="IPR029787">
    <property type="entry name" value="Nucleotide_cyclase"/>
</dbReference>
<comment type="cofactor">
    <cofactor evidence="1">
        <name>Mg(2+)</name>
        <dbReference type="ChEBI" id="CHEBI:18420"/>
    </cofactor>
</comment>
<dbReference type="SMART" id="SM00091">
    <property type="entry name" value="PAS"/>
    <property type="match status" value="1"/>
</dbReference>
<dbReference type="PROSITE" id="PS50887">
    <property type="entry name" value="GGDEF"/>
    <property type="match status" value="1"/>
</dbReference>
<dbReference type="SMART" id="SM00086">
    <property type="entry name" value="PAC"/>
    <property type="match status" value="1"/>
</dbReference>
<dbReference type="PROSITE" id="PS50112">
    <property type="entry name" value="PAS"/>
    <property type="match status" value="1"/>
</dbReference>
<name>A0A0W0SHC1_9GAMM</name>
<dbReference type="InterPro" id="IPR043128">
    <property type="entry name" value="Rev_trsase/Diguanyl_cyclase"/>
</dbReference>
<dbReference type="SUPFAM" id="SSF55785">
    <property type="entry name" value="PYP-like sensor domain (PAS domain)"/>
    <property type="match status" value="1"/>
</dbReference>
<organism evidence="5 6">
    <name type="scientific">Legionella brunensis</name>
    <dbReference type="NCBI Taxonomy" id="29422"/>
    <lineage>
        <taxon>Bacteria</taxon>
        <taxon>Pseudomonadati</taxon>
        <taxon>Pseudomonadota</taxon>
        <taxon>Gammaproteobacteria</taxon>
        <taxon>Legionellales</taxon>
        <taxon>Legionellaceae</taxon>
        <taxon>Legionella</taxon>
    </lineage>
</organism>
<gene>
    <name evidence="5" type="ORF">Lbru_1735</name>
</gene>
<dbReference type="EMBL" id="LNXV01000020">
    <property type="protein sequence ID" value="KTC82815.1"/>
    <property type="molecule type" value="Genomic_DNA"/>
</dbReference>
<dbReference type="GO" id="GO:0003824">
    <property type="term" value="F:catalytic activity"/>
    <property type="evidence" value="ECO:0007669"/>
    <property type="project" value="UniProtKB-ARBA"/>
</dbReference>
<proteinExistence type="predicted"/>
<accession>A0A0W0SHC1</accession>
<dbReference type="CDD" id="cd01949">
    <property type="entry name" value="GGDEF"/>
    <property type="match status" value="1"/>
</dbReference>
<dbReference type="FunFam" id="3.30.70.270:FF:000001">
    <property type="entry name" value="Diguanylate cyclase domain protein"/>
    <property type="match status" value="1"/>
</dbReference>
<dbReference type="InterPro" id="IPR052163">
    <property type="entry name" value="DGC-Regulatory_Protein"/>
</dbReference>
<keyword evidence="6" id="KW-1185">Reference proteome</keyword>
<dbReference type="SUPFAM" id="SSF55073">
    <property type="entry name" value="Nucleotide cyclase"/>
    <property type="match status" value="1"/>
</dbReference>
<dbReference type="Proteomes" id="UP000054742">
    <property type="component" value="Unassembled WGS sequence"/>
</dbReference>
<feature type="domain" description="GGDEF" evidence="4">
    <location>
        <begin position="164"/>
        <end position="289"/>
    </location>
</feature>
<evidence type="ECO:0000259" key="4">
    <source>
        <dbReference type="PROSITE" id="PS50887"/>
    </source>
</evidence>
<evidence type="ECO:0000259" key="3">
    <source>
        <dbReference type="PROSITE" id="PS50113"/>
    </source>
</evidence>
<dbReference type="Gene3D" id="3.30.70.270">
    <property type="match status" value="1"/>
</dbReference>
<feature type="domain" description="PAS" evidence="2">
    <location>
        <begin position="4"/>
        <end position="53"/>
    </location>
</feature>
<protein>
    <submittedName>
        <fullName evidence="5">GGDEF/EAL domain-containing sensory box protein</fullName>
    </submittedName>
</protein>
<dbReference type="InterPro" id="IPR001610">
    <property type="entry name" value="PAC"/>
</dbReference>
<dbReference type="AlphaFoldDB" id="A0A0W0SHC1"/>
<dbReference type="PANTHER" id="PTHR46663:SF3">
    <property type="entry name" value="SLL0267 PROTEIN"/>
    <property type="match status" value="1"/>
</dbReference>
<dbReference type="RefSeq" id="WP_058441803.1">
    <property type="nucleotide sequence ID" value="NZ_CAAAHU010000033.1"/>
</dbReference>
<dbReference type="Gene3D" id="3.30.450.20">
    <property type="entry name" value="PAS domain"/>
    <property type="match status" value="1"/>
</dbReference>
<evidence type="ECO:0000313" key="6">
    <source>
        <dbReference type="Proteomes" id="UP000054742"/>
    </source>
</evidence>
<dbReference type="Pfam" id="PF00990">
    <property type="entry name" value="GGDEF"/>
    <property type="match status" value="1"/>
</dbReference>
<dbReference type="Pfam" id="PF13426">
    <property type="entry name" value="PAS_9"/>
    <property type="match status" value="1"/>
</dbReference>
<dbReference type="OrthoDB" id="9803824at2"/>
<dbReference type="SMART" id="SM00267">
    <property type="entry name" value="GGDEF"/>
    <property type="match status" value="1"/>
</dbReference>
<sequence length="289" mass="32527">MDNLDRYKVKLLESTNDVVIITDSNIENPIIKYVNKAFEKLTGFTREEVAGQTPRILQGPKTDKHTLRCIKRAMALKKSVSYELLNYSKSGQEYWLEFSVIPLLNVNGEVSYFGAIERDITQQKNLQNNLYELATKDSLTGAINRNRFYEVAASSFASYLRGNCNVAIMVIDIDDFKTINDTYGHKEGDEQLKVVSSVCLNNIRTTDYLCRFGGDEFILLIQGLDGKALKNKADTITNAILNNQKAKVTVTIGATIVDKKDSNIDDLIVRADQALYEAKTKRKGSFIIL</sequence>
<evidence type="ECO:0000259" key="2">
    <source>
        <dbReference type="PROSITE" id="PS50112"/>
    </source>
</evidence>
<evidence type="ECO:0000313" key="5">
    <source>
        <dbReference type="EMBL" id="KTC82815.1"/>
    </source>
</evidence>
<dbReference type="NCBIfam" id="TIGR00229">
    <property type="entry name" value="sensory_box"/>
    <property type="match status" value="1"/>
</dbReference>
<dbReference type="STRING" id="29422.Lbru_1735"/>
<dbReference type="PATRIC" id="fig|29422.6.peg.1846"/>
<dbReference type="PANTHER" id="PTHR46663">
    <property type="entry name" value="DIGUANYLATE CYCLASE DGCT-RELATED"/>
    <property type="match status" value="1"/>
</dbReference>
<feature type="domain" description="PAC" evidence="3">
    <location>
        <begin position="78"/>
        <end position="132"/>
    </location>
</feature>
<dbReference type="InterPro" id="IPR000014">
    <property type="entry name" value="PAS"/>
</dbReference>
<dbReference type="InterPro" id="IPR000700">
    <property type="entry name" value="PAS-assoc_C"/>
</dbReference>
<dbReference type="NCBIfam" id="TIGR00254">
    <property type="entry name" value="GGDEF"/>
    <property type="match status" value="1"/>
</dbReference>
<dbReference type="CDD" id="cd00130">
    <property type="entry name" value="PAS"/>
    <property type="match status" value="1"/>
</dbReference>
<dbReference type="InterPro" id="IPR035965">
    <property type="entry name" value="PAS-like_dom_sf"/>
</dbReference>
<dbReference type="InterPro" id="IPR000160">
    <property type="entry name" value="GGDEF_dom"/>
</dbReference>
<reference evidence="5 6" key="1">
    <citation type="submission" date="2015-11" db="EMBL/GenBank/DDBJ databases">
        <title>Genomic analysis of 38 Legionella species identifies large and diverse effector repertoires.</title>
        <authorList>
            <person name="Burstein D."/>
            <person name="Amaro F."/>
            <person name="Zusman T."/>
            <person name="Lifshitz Z."/>
            <person name="Cohen O."/>
            <person name="Gilbert J.A."/>
            <person name="Pupko T."/>
            <person name="Shuman H.A."/>
            <person name="Segal G."/>
        </authorList>
    </citation>
    <scope>NUCLEOTIDE SEQUENCE [LARGE SCALE GENOMIC DNA]</scope>
    <source>
        <strain evidence="5 6">ATCC 43878</strain>
    </source>
</reference>